<accession>A0A1I7LNA6</accession>
<dbReference type="GO" id="GO:0005576">
    <property type="term" value="C:extracellular region"/>
    <property type="evidence" value="ECO:0007669"/>
    <property type="project" value="InterPro"/>
</dbReference>
<dbReference type="EMBL" id="FPBO01000033">
    <property type="protein sequence ID" value="SFV11181.1"/>
    <property type="molecule type" value="Genomic_DNA"/>
</dbReference>
<evidence type="ECO:0000313" key="3">
    <source>
        <dbReference type="EMBL" id="SFV11181.1"/>
    </source>
</evidence>
<evidence type="ECO:0000256" key="2">
    <source>
        <dbReference type="ARBA" id="ARBA00022801"/>
    </source>
</evidence>
<dbReference type="PANTHER" id="PTHR43037:SF1">
    <property type="entry name" value="BLL1128 PROTEIN"/>
    <property type="match status" value="1"/>
</dbReference>
<evidence type="ECO:0000256" key="1">
    <source>
        <dbReference type="ARBA" id="ARBA00022729"/>
    </source>
</evidence>
<dbReference type="Pfam" id="PF10503">
    <property type="entry name" value="Esterase_PHB"/>
    <property type="match status" value="1"/>
</dbReference>
<dbReference type="GO" id="GO:0016787">
    <property type="term" value="F:hydrolase activity"/>
    <property type="evidence" value="ECO:0007669"/>
    <property type="project" value="UniProtKB-KW"/>
</dbReference>
<protein>
    <submittedName>
        <fullName evidence="3">Esterase, PHB depolymerase family</fullName>
    </submittedName>
</protein>
<sequence>MFNVMMDTWSSLAMSPWNALSLQFGVLPPATSDTGRRAREGQFIEGRFDADIGSLRYKLFIPSGYKGKPLPLIVMLHGCGQDADDFASGTGMNELAEKLGCLVLYPEQSRGVNSNRCWSWFDKDHHERGRGEPALIAGVTGKILSEYAVDRARVCVAGLSAGGAMAVIMGRTYPDLYAAVGCHSGLAHGSARDLYGALLAMREGDAPHAPTSAEAGIAVPIIVFHGDMDATVHIKNGSRVVQQSIDTYSCHPRNARARSRLKYWEETGEARGRGFTRAMHRGRQGEIVAEQWTVHGGGHAWSGGNCRGSYTDSNGPDASREMVRFFMGR</sequence>
<dbReference type="STRING" id="1035707.SAMN05216552_103352"/>
<proteinExistence type="predicted"/>
<dbReference type="PANTHER" id="PTHR43037">
    <property type="entry name" value="UNNAMED PRODUCT-RELATED"/>
    <property type="match status" value="1"/>
</dbReference>
<dbReference type="OrthoDB" id="9767239at2"/>
<keyword evidence="1" id="KW-0732">Signal</keyword>
<dbReference type="InterPro" id="IPR050955">
    <property type="entry name" value="Plant_Biomass_Hydrol_Est"/>
</dbReference>
<keyword evidence="4" id="KW-1185">Reference proteome</keyword>
<gene>
    <name evidence="3" type="ORF">SAMN05216552_103352</name>
</gene>
<keyword evidence="2" id="KW-0378">Hydrolase</keyword>
<dbReference type="RefSeq" id="WP_093558683.1">
    <property type="nucleotide sequence ID" value="NZ_FPBO01000033.1"/>
</dbReference>
<dbReference type="Proteomes" id="UP000199391">
    <property type="component" value="Unassembled WGS sequence"/>
</dbReference>
<dbReference type="InterPro" id="IPR010126">
    <property type="entry name" value="Esterase_phb"/>
</dbReference>
<dbReference type="NCBIfam" id="TIGR01840">
    <property type="entry name" value="esterase_phb"/>
    <property type="match status" value="1"/>
</dbReference>
<dbReference type="AlphaFoldDB" id="A0A1I7LNA6"/>
<reference evidence="4" key="1">
    <citation type="submission" date="2016-10" db="EMBL/GenBank/DDBJ databases">
        <authorList>
            <person name="Varghese N."/>
            <person name="Submissions S."/>
        </authorList>
    </citation>
    <scope>NUCLEOTIDE SEQUENCE [LARGE SCALE GENOMIC DNA]</scope>
    <source>
        <strain evidence="4">CGMCC 1.11014</strain>
    </source>
</reference>
<name>A0A1I7LNA6_9BURK</name>
<dbReference type="SUPFAM" id="SSF53474">
    <property type="entry name" value="alpha/beta-Hydrolases"/>
    <property type="match status" value="1"/>
</dbReference>
<dbReference type="Gene3D" id="3.40.50.1820">
    <property type="entry name" value="alpha/beta hydrolase"/>
    <property type="match status" value="1"/>
</dbReference>
<dbReference type="InterPro" id="IPR029058">
    <property type="entry name" value="AB_hydrolase_fold"/>
</dbReference>
<evidence type="ECO:0000313" key="4">
    <source>
        <dbReference type="Proteomes" id="UP000199391"/>
    </source>
</evidence>
<organism evidence="3 4">
    <name type="scientific">Pseudoduganella namucuonensis</name>
    <dbReference type="NCBI Taxonomy" id="1035707"/>
    <lineage>
        <taxon>Bacteria</taxon>
        <taxon>Pseudomonadati</taxon>
        <taxon>Pseudomonadota</taxon>
        <taxon>Betaproteobacteria</taxon>
        <taxon>Burkholderiales</taxon>
        <taxon>Oxalobacteraceae</taxon>
        <taxon>Telluria group</taxon>
        <taxon>Pseudoduganella</taxon>
    </lineage>
</organism>